<feature type="compositionally biased region" description="Low complexity" evidence="9">
    <location>
        <begin position="351"/>
        <end position="363"/>
    </location>
</feature>
<evidence type="ECO:0000256" key="3">
    <source>
        <dbReference type="ARBA" id="ARBA00022679"/>
    </source>
</evidence>
<dbReference type="GO" id="GO:0005634">
    <property type="term" value="C:nucleus"/>
    <property type="evidence" value="ECO:0007669"/>
    <property type="project" value="TreeGrafter"/>
</dbReference>
<evidence type="ECO:0000256" key="8">
    <source>
        <dbReference type="PROSITE-ProRule" id="PRU00175"/>
    </source>
</evidence>
<keyword evidence="7" id="KW-0862">Zinc</keyword>
<dbReference type="EC" id="2.3.2.27" evidence="2"/>
<dbReference type="PANTHER" id="PTHR45931:SF16">
    <property type="entry name" value="RING_U-BOX SUPERFAMILY PROTEIN"/>
    <property type="match status" value="1"/>
</dbReference>
<feature type="region of interest" description="Disordered" evidence="9">
    <location>
        <begin position="254"/>
        <end position="307"/>
    </location>
</feature>
<feature type="domain" description="RING-type" evidence="10">
    <location>
        <begin position="82"/>
        <end position="123"/>
    </location>
</feature>
<dbReference type="InterPro" id="IPR001841">
    <property type="entry name" value="Znf_RING"/>
</dbReference>
<dbReference type="Gene3D" id="3.30.40.10">
    <property type="entry name" value="Zinc/RING finger domain, C3HC4 (zinc finger)"/>
    <property type="match status" value="1"/>
</dbReference>
<dbReference type="GO" id="GO:0016567">
    <property type="term" value="P:protein ubiquitination"/>
    <property type="evidence" value="ECO:0007669"/>
    <property type="project" value="UniProtKB-ARBA"/>
</dbReference>
<name>A0A7S2XTC7_9STRA</name>
<evidence type="ECO:0000256" key="7">
    <source>
        <dbReference type="ARBA" id="ARBA00022833"/>
    </source>
</evidence>
<evidence type="ECO:0000256" key="2">
    <source>
        <dbReference type="ARBA" id="ARBA00012483"/>
    </source>
</evidence>
<dbReference type="GO" id="GO:0061630">
    <property type="term" value="F:ubiquitin protein ligase activity"/>
    <property type="evidence" value="ECO:0007669"/>
    <property type="project" value="UniProtKB-EC"/>
</dbReference>
<keyword evidence="3" id="KW-0808">Transferase</keyword>
<feature type="region of interest" description="Disordered" evidence="9">
    <location>
        <begin position="39"/>
        <end position="59"/>
    </location>
</feature>
<organism evidence="11">
    <name type="scientific">Attheya septentrionalis</name>
    <dbReference type="NCBI Taxonomy" id="420275"/>
    <lineage>
        <taxon>Eukaryota</taxon>
        <taxon>Sar</taxon>
        <taxon>Stramenopiles</taxon>
        <taxon>Ochrophyta</taxon>
        <taxon>Bacillariophyta</taxon>
        <taxon>Coscinodiscophyceae</taxon>
        <taxon>Chaetocerotophycidae</taxon>
        <taxon>Chaetocerotales</taxon>
        <taxon>Attheyaceae</taxon>
        <taxon>Attheya</taxon>
    </lineage>
</organism>
<dbReference type="InterPro" id="IPR013083">
    <property type="entry name" value="Znf_RING/FYVE/PHD"/>
</dbReference>
<accession>A0A7S2XTC7</accession>
<feature type="compositionally biased region" description="Polar residues" evidence="9">
    <location>
        <begin position="290"/>
        <end position="301"/>
    </location>
</feature>
<dbReference type="SUPFAM" id="SSF57850">
    <property type="entry name" value="RING/U-box"/>
    <property type="match status" value="1"/>
</dbReference>
<keyword evidence="5 8" id="KW-0863">Zinc-finger</keyword>
<evidence type="ECO:0000256" key="5">
    <source>
        <dbReference type="ARBA" id="ARBA00022771"/>
    </source>
</evidence>
<sequence>MNRFFQSFSRRNGNGRGREEGWPSMGDFEDLMVRHAQAASMGHHPTAEEPKGAPPASQKAIRQLPTVIVAPEDLVDENNRECCICFEPNSLKDRVTRLPCAHIFHHECIKGWLTRHCTCPVCRYELPTDDSAYERTRVERMKHRKPRYARYELERMSISELRALGDFCKVSRSFKEKKDIVQACVDSSRIDIIAAPEPVQYRASDLKQMKPGQLKKSMEKAGVFFDPIDVLEKDDMIRIFISSGRVDVLEEEITDATEGMEPENVSKESGGEASMDVDGSQHRKRKSQEETAQYVTNMDSPEQQEEQETMEVESEMNETIGNSVVEMDDEEELLPANCETGQSSTEYGGVPSEQSFPSSSPSQARGFASRSIHELRGLARELRVDISDCIEKREMVQRLADASGSFSNHV</sequence>
<feature type="region of interest" description="Disordered" evidence="9">
    <location>
        <begin position="1"/>
        <end position="25"/>
    </location>
</feature>
<reference evidence="11" key="1">
    <citation type="submission" date="2021-01" db="EMBL/GenBank/DDBJ databases">
        <authorList>
            <person name="Corre E."/>
            <person name="Pelletier E."/>
            <person name="Niang G."/>
            <person name="Scheremetjew M."/>
            <person name="Finn R."/>
            <person name="Kale V."/>
            <person name="Holt S."/>
            <person name="Cochrane G."/>
            <person name="Meng A."/>
            <person name="Brown T."/>
            <person name="Cohen L."/>
        </authorList>
    </citation>
    <scope>NUCLEOTIDE SEQUENCE</scope>
    <source>
        <strain evidence="11">CCMP2084</strain>
    </source>
</reference>
<keyword evidence="4" id="KW-0479">Metal-binding</keyword>
<keyword evidence="6" id="KW-0833">Ubl conjugation pathway</keyword>
<proteinExistence type="predicted"/>
<dbReference type="FunFam" id="3.30.40.10:FF:000127">
    <property type="entry name" value="E3 ubiquitin-protein ligase RNF181"/>
    <property type="match status" value="1"/>
</dbReference>
<evidence type="ECO:0000313" key="11">
    <source>
        <dbReference type="EMBL" id="CAD9826551.1"/>
    </source>
</evidence>
<dbReference type="PANTHER" id="PTHR45931">
    <property type="entry name" value="SI:CH211-59O9.10"/>
    <property type="match status" value="1"/>
</dbReference>
<feature type="region of interest" description="Disordered" evidence="9">
    <location>
        <begin position="339"/>
        <end position="368"/>
    </location>
</feature>
<evidence type="ECO:0000256" key="4">
    <source>
        <dbReference type="ARBA" id="ARBA00022723"/>
    </source>
</evidence>
<evidence type="ECO:0000259" key="10">
    <source>
        <dbReference type="PROSITE" id="PS50089"/>
    </source>
</evidence>
<dbReference type="EMBL" id="HBHQ01027139">
    <property type="protein sequence ID" value="CAD9826551.1"/>
    <property type="molecule type" value="Transcribed_RNA"/>
</dbReference>
<protein>
    <recommendedName>
        <fullName evidence="2">RING-type E3 ubiquitin transferase</fullName>
        <ecNumber evidence="2">2.3.2.27</ecNumber>
    </recommendedName>
</protein>
<dbReference type="SMART" id="SM00184">
    <property type="entry name" value="RING"/>
    <property type="match status" value="1"/>
</dbReference>
<evidence type="ECO:0000256" key="6">
    <source>
        <dbReference type="ARBA" id="ARBA00022786"/>
    </source>
</evidence>
<comment type="catalytic activity">
    <reaction evidence="1">
        <text>S-ubiquitinyl-[E2 ubiquitin-conjugating enzyme]-L-cysteine + [acceptor protein]-L-lysine = [E2 ubiquitin-conjugating enzyme]-L-cysteine + N(6)-ubiquitinyl-[acceptor protein]-L-lysine.</text>
        <dbReference type="EC" id="2.3.2.27"/>
    </reaction>
</comment>
<dbReference type="AlphaFoldDB" id="A0A7S2XTC7"/>
<dbReference type="PROSITE" id="PS50089">
    <property type="entry name" value="ZF_RING_2"/>
    <property type="match status" value="1"/>
</dbReference>
<gene>
    <name evidence="11" type="ORF">ASEP1449_LOCUS18385</name>
</gene>
<evidence type="ECO:0000256" key="1">
    <source>
        <dbReference type="ARBA" id="ARBA00000900"/>
    </source>
</evidence>
<dbReference type="Pfam" id="PF13639">
    <property type="entry name" value="zf-RING_2"/>
    <property type="match status" value="1"/>
</dbReference>
<dbReference type="GO" id="GO:0008270">
    <property type="term" value="F:zinc ion binding"/>
    <property type="evidence" value="ECO:0007669"/>
    <property type="project" value="UniProtKB-KW"/>
</dbReference>
<evidence type="ECO:0000256" key="9">
    <source>
        <dbReference type="SAM" id="MobiDB-lite"/>
    </source>
</evidence>
<dbReference type="GO" id="GO:0006511">
    <property type="term" value="P:ubiquitin-dependent protein catabolic process"/>
    <property type="evidence" value="ECO:0007669"/>
    <property type="project" value="TreeGrafter"/>
</dbReference>
<dbReference type="InterPro" id="IPR051834">
    <property type="entry name" value="RING_finger_E3_ligase"/>
</dbReference>